<protein>
    <submittedName>
        <fullName evidence="2">Type IX secretion system outer membrane channel protein PorV</fullName>
    </submittedName>
</protein>
<reference evidence="2" key="1">
    <citation type="journal article" date="2021" name="PeerJ">
        <title>Extensive microbial diversity within the chicken gut microbiome revealed by metagenomics and culture.</title>
        <authorList>
            <person name="Gilroy R."/>
            <person name="Ravi A."/>
            <person name="Getino M."/>
            <person name="Pursley I."/>
            <person name="Horton D.L."/>
            <person name="Alikhan N.F."/>
            <person name="Baker D."/>
            <person name="Gharbi K."/>
            <person name="Hall N."/>
            <person name="Watson M."/>
            <person name="Adriaenssens E.M."/>
            <person name="Foster-Nyarko E."/>
            <person name="Jarju S."/>
            <person name="Secka A."/>
            <person name="Antonio M."/>
            <person name="Oren A."/>
            <person name="Chaudhuri R.R."/>
            <person name="La Ragione R."/>
            <person name="Hildebrand F."/>
            <person name="Pallen M.J."/>
        </authorList>
    </citation>
    <scope>NUCLEOTIDE SEQUENCE</scope>
    <source>
        <strain evidence="2">ChiHjej12B11-16260</strain>
    </source>
</reference>
<dbReference type="Gene3D" id="2.40.160.60">
    <property type="entry name" value="Outer membrane protein transport protein (OMPP1/FadL/TodX)"/>
    <property type="match status" value="1"/>
</dbReference>
<reference evidence="2" key="2">
    <citation type="submission" date="2021-04" db="EMBL/GenBank/DDBJ databases">
        <authorList>
            <person name="Gilroy R."/>
        </authorList>
    </citation>
    <scope>NUCLEOTIDE SEQUENCE</scope>
    <source>
        <strain evidence="2">ChiHjej12B11-16260</strain>
    </source>
</reference>
<dbReference type="EMBL" id="DXFB01000159">
    <property type="protein sequence ID" value="HIX45792.1"/>
    <property type="molecule type" value="Genomic_DNA"/>
</dbReference>
<sequence length="409" mass="44865">MKKIAIFIFVAVAAALPQVVKGQGEVVRQFNPVNTGATSLTIAPDARGAGMGDIGAATDPDVNSQFWNASKYAFAYSDGGIGISYTPWLSKLVNDIYLANLSGYWKFGEGSPQAVSASLRYFSLGSIVLTNQSGDEVNSINPFEMAVDVGYSRKLSESFSMGVVLRYIYSDLGFQYDESGSATGSVSGASAFGADISWYYTSYPVIARNECQWSWGMNISNIGSKIAYDNGNESTFLPTNLKLGTSFLFPIADAKNTLSINLDINKLLVPTAPQEYQFQTTDENGNTVTDEAAYTAAQEEYNNMSPFEGIVKSFYDAPGGFSEELREINFSVGVEYAYNRQFYLRAGYYYEDKYKGNRQFFSFGASFAYSVLQIDAAYLLATAASSPLDQTLRFTLSFDLEGIKNLIRR</sequence>
<comment type="caution">
    <text evidence="2">The sequence shown here is derived from an EMBL/GenBank/DDBJ whole genome shotgun (WGS) entry which is preliminary data.</text>
</comment>
<feature type="domain" description="Type IX secretion system protein PorV" evidence="1">
    <location>
        <begin position="32"/>
        <end position="273"/>
    </location>
</feature>
<dbReference type="Pfam" id="PF19572">
    <property type="entry name" value="PorV"/>
    <property type="match status" value="1"/>
</dbReference>
<dbReference type="NCBIfam" id="NF033709">
    <property type="entry name" value="PorV_fam"/>
    <property type="match status" value="1"/>
</dbReference>
<dbReference type="AlphaFoldDB" id="A0A9D1VSG1"/>
<dbReference type="InterPro" id="IPR045741">
    <property type="entry name" value="PorV"/>
</dbReference>
<evidence type="ECO:0000259" key="1">
    <source>
        <dbReference type="Pfam" id="PF19572"/>
    </source>
</evidence>
<dbReference type="NCBIfam" id="NF033710">
    <property type="entry name" value="T9SS_OM_PorV"/>
    <property type="match status" value="1"/>
</dbReference>
<evidence type="ECO:0000313" key="2">
    <source>
        <dbReference type="EMBL" id="HIX45792.1"/>
    </source>
</evidence>
<name>A0A9D1VSG1_9BACT</name>
<gene>
    <name evidence="2" type="primary">porV</name>
    <name evidence="2" type="ORF">H9982_06185</name>
</gene>
<proteinExistence type="predicted"/>
<evidence type="ECO:0000313" key="3">
    <source>
        <dbReference type="Proteomes" id="UP000824246"/>
    </source>
</evidence>
<organism evidence="2 3">
    <name type="scientific">Candidatus Barnesiella excrementipullorum</name>
    <dbReference type="NCBI Taxonomy" id="2838479"/>
    <lineage>
        <taxon>Bacteria</taxon>
        <taxon>Pseudomonadati</taxon>
        <taxon>Bacteroidota</taxon>
        <taxon>Bacteroidia</taxon>
        <taxon>Bacteroidales</taxon>
        <taxon>Barnesiellaceae</taxon>
        <taxon>Barnesiella</taxon>
    </lineage>
</organism>
<dbReference type="Proteomes" id="UP000824246">
    <property type="component" value="Unassembled WGS sequence"/>
</dbReference>
<dbReference type="InterPro" id="IPR047799">
    <property type="entry name" value="T9SS_OM_PorV"/>
</dbReference>
<accession>A0A9D1VSG1</accession>